<evidence type="ECO:0000313" key="3">
    <source>
        <dbReference type="Proteomes" id="UP000516093"/>
    </source>
</evidence>
<sequence>MGKGKKKGSKKAKKLERDALDVAAESIRKYRRVSKEIGKLSTTQKIVGGIGLLAAAIAYVANKQAIDDFISTDSVLPSLVPGKTEEKPPKPEALPPKSAGAPRKPVKRRVADKS</sequence>
<name>A0A7H0GVE0_9BACT</name>
<keyword evidence="3" id="KW-1185">Reference proteome</keyword>
<protein>
    <submittedName>
        <fullName evidence="2">Uncharacterized protein</fullName>
    </submittedName>
</protein>
<organism evidence="2 3">
    <name type="scientific">Hymenobacter qilianensis</name>
    <dbReference type="NCBI Taxonomy" id="1385715"/>
    <lineage>
        <taxon>Bacteria</taxon>
        <taxon>Pseudomonadati</taxon>
        <taxon>Bacteroidota</taxon>
        <taxon>Cytophagia</taxon>
        <taxon>Cytophagales</taxon>
        <taxon>Hymenobacteraceae</taxon>
        <taxon>Hymenobacter</taxon>
    </lineage>
</organism>
<feature type="region of interest" description="Disordered" evidence="1">
    <location>
        <begin position="79"/>
        <end position="114"/>
    </location>
</feature>
<dbReference type="AlphaFoldDB" id="A0A7H0GVE0"/>
<gene>
    <name evidence="2" type="ORF">H9L05_00005</name>
</gene>
<dbReference type="EMBL" id="CP060784">
    <property type="protein sequence ID" value="QNP52256.1"/>
    <property type="molecule type" value="Genomic_DNA"/>
</dbReference>
<proteinExistence type="predicted"/>
<dbReference type="KEGG" id="hqi:H9L05_00005"/>
<reference evidence="2 3" key="1">
    <citation type="submission" date="2020-08" db="EMBL/GenBank/DDBJ databases">
        <title>Genome sequence of Hymenobacter qilianensis JCM 19763T.</title>
        <authorList>
            <person name="Hyun D.-W."/>
            <person name="Bae J.-W."/>
        </authorList>
    </citation>
    <scope>NUCLEOTIDE SEQUENCE [LARGE SCALE GENOMIC DNA]</scope>
    <source>
        <strain evidence="2 3">JCM 19763</strain>
    </source>
</reference>
<evidence type="ECO:0000256" key="1">
    <source>
        <dbReference type="SAM" id="MobiDB-lite"/>
    </source>
</evidence>
<evidence type="ECO:0000313" key="2">
    <source>
        <dbReference type="EMBL" id="QNP52256.1"/>
    </source>
</evidence>
<dbReference type="RefSeq" id="WP_187732515.1">
    <property type="nucleotide sequence ID" value="NZ_BMFN01000002.1"/>
</dbReference>
<dbReference type="Proteomes" id="UP000516093">
    <property type="component" value="Chromosome"/>
</dbReference>
<accession>A0A7H0GVE0</accession>